<dbReference type="EMBL" id="CAMXCT020003066">
    <property type="protein sequence ID" value="CAL1155582.1"/>
    <property type="molecule type" value="Genomic_DNA"/>
</dbReference>
<evidence type="ECO:0000313" key="2">
    <source>
        <dbReference type="EMBL" id="CAL4789519.1"/>
    </source>
</evidence>
<dbReference type="EMBL" id="CAMXCT010003066">
    <property type="protein sequence ID" value="CAI4002207.1"/>
    <property type="molecule type" value="Genomic_DNA"/>
</dbReference>
<comment type="caution">
    <text evidence="1">The sequence shown here is derived from an EMBL/GenBank/DDBJ whole genome shotgun (WGS) entry which is preliminary data.</text>
</comment>
<name>A0A9P1D429_9DINO</name>
<reference evidence="2 3" key="2">
    <citation type="submission" date="2024-05" db="EMBL/GenBank/DDBJ databases">
        <authorList>
            <person name="Chen Y."/>
            <person name="Shah S."/>
            <person name="Dougan E. K."/>
            <person name="Thang M."/>
            <person name="Chan C."/>
        </authorList>
    </citation>
    <scope>NUCLEOTIDE SEQUENCE [LARGE SCALE GENOMIC DNA]</scope>
</reference>
<keyword evidence="3" id="KW-1185">Reference proteome</keyword>
<protein>
    <submittedName>
        <fullName evidence="2">Serine/threonine-protein phosphatase rdgC</fullName>
    </submittedName>
</protein>
<evidence type="ECO:0000313" key="3">
    <source>
        <dbReference type="Proteomes" id="UP001152797"/>
    </source>
</evidence>
<accession>A0A9P1D429</accession>
<dbReference type="AlphaFoldDB" id="A0A9P1D429"/>
<dbReference type="OrthoDB" id="447033at2759"/>
<evidence type="ECO:0000313" key="1">
    <source>
        <dbReference type="EMBL" id="CAI4002207.1"/>
    </source>
</evidence>
<dbReference type="Proteomes" id="UP001152797">
    <property type="component" value="Unassembled WGS sequence"/>
</dbReference>
<dbReference type="EMBL" id="CAMXCT030003066">
    <property type="protein sequence ID" value="CAL4789519.1"/>
    <property type="molecule type" value="Genomic_DNA"/>
</dbReference>
<gene>
    <name evidence="1" type="ORF">C1SCF055_LOCUS28177</name>
</gene>
<sequence>MPTSSGKFASENLVLSASATALLFKLSRKMTEGEFLEILHSFCGPIWQMQLGVRKPYDFIHLPWSKLAVVNFTSPKACGLCFEVLKLVAGRPGVCVTDVCEAVQQGLAPNLAHFCAKCQQSSKVSLPLVFIDGHSIPPLLACQLLVSDSLLQQSIAETSAPKQRRLEHKDVLLGRSRQLQGKTDAGLFGMGSTVLIEL</sequence>
<organism evidence="1">
    <name type="scientific">Cladocopium goreaui</name>
    <dbReference type="NCBI Taxonomy" id="2562237"/>
    <lineage>
        <taxon>Eukaryota</taxon>
        <taxon>Sar</taxon>
        <taxon>Alveolata</taxon>
        <taxon>Dinophyceae</taxon>
        <taxon>Suessiales</taxon>
        <taxon>Symbiodiniaceae</taxon>
        <taxon>Cladocopium</taxon>
    </lineage>
</organism>
<proteinExistence type="predicted"/>
<reference evidence="1" key="1">
    <citation type="submission" date="2022-10" db="EMBL/GenBank/DDBJ databases">
        <authorList>
            <person name="Chen Y."/>
            <person name="Dougan E. K."/>
            <person name="Chan C."/>
            <person name="Rhodes N."/>
            <person name="Thang M."/>
        </authorList>
    </citation>
    <scope>NUCLEOTIDE SEQUENCE</scope>
</reference>